<comment type="caution">
    <text evidence="2">The sequence shown here is derived from an EMBL/GenBank/DDBJ whole genome shotgun (WGS) entry which is preliminary data.</text>
</comment>
<reference evidence="2" key="1">
    <citation type="journal article" date="2023" name="Science">
        <title>Genome structures resolve the early diversification of teleost fishes.</title>
        <authorList>
            <person name="Parey E."/>
            <person name="Louis A."/>
            <person name="Montfort J."/>
            <person name="Bouchez O."/>
            <person name="Roques C."/>
            <person name="Iampietro C."/>
            <person name="Lluch J."/>
            <person name="Castinel A."/>
            <person name="Donnadieu C."/>
            <person name="Desvignes T."/>
            <person name="Floi Bucao C."/>
            <person name="Jouanno E."/>
            <person name="Wen M."/>
            <person name="Mejri S."/>
            <person name="Dirks R."/>
            <person name="Jansen H."/>
            <person name="Henkel C."/>
            <person name="Chen W.J."/>
            <person name="Zahm M."/>
            <person name="Cabau C."/>
            <person name="Klopp C."/>
            <person name="Thompson A.W."/>
            <person name="Robinson-Rechavi M."/>
            <person name="Braasch I."/>
            <person name="Lecointre G."/>
            <person name="Bobe J."/>
            <person name="Postlethwait J.H."/>
            <person name="Berthelot C."/>
            <person name="Roest Crollius H."/>
            <person name="Guiguen Y."/>
        </authorList>
    </citation>
    <scope>NUCLEOTIDE SEQUENCE</scope>
    <source>
        <strain evidence="2">Concon-B</strain>
    </source>
</reference>
<feature type="region of interest" description="Disordered" evidence="1">
    <location>
        <begin position="51"/>
        <end position="71"/>
    </location>
</feature>
<keyword evidence="3" id="KW-1185">Reference proteome</keyword>
<gene>
    <name evidence="2" type="ORF">COCON_G00185680</name>
</gene>
<evidence type="ECO:0000313" key="3">
    <source>
        <dbReference type="Proteomes" id="UP001152803"/>
    </source>
</evidence>
<evidence type="ECO:0000256" key="1">
    <source>
        <dbReference type="SAM" id="MobiDB-lite"/>
    </source>
</evidence>
<sequence>MSSGPGKGSKGQLQKQLMKTRPAQPAHTKRMVTKGFSSPAQQTEFTWPIFVHDNAQGESDGAQQEGSHSEGQVQHLVLILTDGPAIHFQVLLLGTRPTTLLRVVIPFCRRDRLAVVQHRHVPCMDRNNKSLSGTETQLWGGGD</sequence>
<dbReference type="AlphaFoldDB" id="A0A9Q1D246"/>
<dbReference type="EMBL" id="JAFJMO010000014">
    <property type="protein sequence ID" value="KAJ8256416.1"/>
    <property type="molecule type" value="Genomic_DNA"/>
</dbReference>
<feature type="region of interest" description="Disordered" evidence="1">
    <location>
        <begin position="1"/>
        <end position="37"/>
    </location>
</feature>
<dbReference type="Proteomes" id="UP001152803">
    <property type="component" value="Unassembled WGS sequence"/>
</dbReference>
<proteinExistence type="predicted"/>
<accession>A0A9Q1D246</accession>
<name>A0A9Q1D246_CONCO</name>
<organism evidence="2 3">
    <name type="scientific">Conger conger</name>
    <name type="common">Conger eel</name>
    <name type="synonym">Muraena conger</name>
    <dbReference type="NCBI Taxonomy" id="82655"/>
    <lineage>
        <taxon>Eukaryota</taxon>
        <taxon>Metazoa</taxon>
        <taxon>Chordata</taxon>
        <taxon>Craniata</taxon>
        <taxon>Vertebrata</taxon>
        <taxon>Euteleostomi</taxon>
        <taxon>Actinopterygii</taxon>
        <taxon>Neopterygii</taxon>
        <taxon>Teleostei</taxon>
        <taxon>Anguilliformes</taxon>
        <taxon>Congridae</taxon>
        <taxon>Conger</taxon>
    </lineage>
</organism>
<feature type="compositionally biased region" description="Polar residues" evidence="1">
    <location>
        <begin position="61"/>
        <end position="71"/>
    </location>
</feature>
<evidence type="ECO:0000313" key="2">
    <source>
        <dbReference type="EMBL" id="KAJ8256416.1"/>
    </source>
</evidence>
<protein>
    <submittedName>
        <fullName evidence="2">Uncharacterized protein</fullName>
    </submittedName>
</protein>